<dbReference type="PANTHER" id="PTHR42953">
    <property type="entry name" value="HIGH-AFFINITY ZINC UPTAKE SYSTEM PROTEIN ZNUA-RELATED"/>
    <property type="match status" value="1"/>
</dbReference>
<evidence type="ECO:0000256" key="4">
    <source>
        <dbReference type="SAM" id="SignalP"/>
    </source>
</evidence>
<dbReference type="Pfam" id="PF01297">
    <property type="entry name" value="ZnuA"/>
    <property type="match status" value="1"/>
</dbReference>
<keyword evidence="2" id="KW-0813">Transport</keyword>
<dbReference type="InterPro" id="IPR050492">
    <property type="entry name" value="Bact_metal-bind_prot9"/>
</dbReference>
<keyword evidence="3 4" id="KW-0732">Signal</keyword>
<dbReference type="Proteomes" id="UP001595987">
    <property type="component" value="Unassembled WGS sequence"/>
</dbReference>
<dbReference type="Gene3D" id="3.40.50.1980">
    <property type="entry name" value="Nitrogenase molybdenum iron protein domain"/>
    <property type="match status" value="2"/>
</dbReference>
<dbReference type="PROSITE" id="PS51257">
    <property type="entry name" value="PROKAR_LIPOPROTEIN"/>
    <property type="match status" value="1"/>
</dbReference>
<dbReference type="InterPro" id="IPR006129">
    <property type="entry name" value="AdhesinB"/>
</dbReference>
<dbReference type="RefSeq" id="WP_213536854.1">
    <property type="nucleotide sequence ID" value="NZ_BOVQ01000010.1"/>
</dbReference>
<dbReference type="SUPFAM" id="SSF53807">
    <property type="entry name" value="Helical backbone' metal receptor"/>
    <property type="match status" value="1"/>
</dbReference>
<evidence type="ECO:0000313" key="6">
    <source>
        <dbReference type="Proteomes" id="UP001595987"/>
    </source>
</evidence>
<dbReference type="EMBL" id="JBHSGD010000006">
    <property type="protein sequence ID" value="MFC4652904.1"/>
    <property type="molecule type" value="Genomic_DNA"/>
</dbReference>
<protein>
    <submittedName>
        <fullName evidence="5">Metal ABC transporter solute-binding protein, Zn/Mn family</fullName>
    </submittedName>
</protein>
<evidence type="ECO:0000313" key="5">
    <source>
        <dbReference type="EMBL" id="MFC4652904.1"/>
    </source>
</evidence>
<comment type="similarity">
    <text evidence="1">Belongs to the bacterial solute-binding protein 9 family.</text>
</comment>
<feature type="chain" id="PRO_5045298479" evidence="4">
    <location>
        <begin position="24"/>
        <end position="284"/>
    </location>
</feature>
<evidence type="ECO:0000256" key="2">
    <source>
        <dbReference type="ARBA" id="ARBA00022448"/>
    </source>
</evidence>
<dbReference type="PRINTS" id="PR00691">
    <property type="entry name" value="ADHESINB"/>
</dbReference>
<accession>A0ABV9JDZ5</accession>
<feature type="signal peptide" evidence="4">
    <location>
        <begin position="1"/>
        <end position="23"/>
    </location>
</feature>
<dbReference type="PANTHER" id="PTHR42953:SF3">
    <property type="entry name" value="HIGH-AFFINITY ZINC UPTAKE SYSTEM PROTEIN ZNUA"/>
    <property type="match status" value="1"/>
</dbReference>
<sequence length="284" mass="31545">MKKIVLALFIPALFVLGGCQKTANDKQPEVVTSFYPMYAFTKAVVGDKVEVKTIMPSNQEVHEFEPSAKEVATMSKAKVIVYNDNDLEKWASGVNNKGVKIEAAKNVKINASDPHTWLSPKEAIIEVNTIAKGLEKEFPQYKTTFAKNKASYVKKLEALSAQYENSLKNVKHKIIITQHDAFSYLANDYGLTNDPIAGIDPEVEPSSATLIKLKNEMQKYDVKYVYSEMNSNSKVADTLAKATGAKLVELNTLESVSNKQIADGENYINIMQKNLKVLESTLNN</sequence>
<name>A0ABV9JDZ5_9LACT</name>
<proteinExistence type="inferred from homology"/>
<reference evidence="6" key="1">
    <citation type="journal article" date="2019" name="Int. J. Syst. Evol. Microbiol.">
        <title>The Global Catalogue of Microorganisms (GCM) 10K type strain sequencing project: providing services to taxonomists for standard genome sequencing and annotation.</title>
        <authorList>
            <consortium name="The Broad Institute Genomics Platform"/>
            <consortium name="The Broad Institute Genome Sequencing Center for Infectious Disease"/>
            <person name="Wu L."/>
            <person name="Ma J."/>
        </authorList>
    </citation>
    <scope>NUCLEOTIDE SEQUENCE [LARGE SCALE GENOMIC DNA]</scope>
    <source>
        <strain evidence="6">CCUG 63287</strain>
    </source>
</reference>
<keyword evidence="6" id="KW-1185">Reference proteome</keyword>
<evidence type="ECO:0000256" key="1">
    <source>
        <dbReference type="ARBA" id="ARBA00011028"/>
    </source>
</evidence>
<comment type="caution">
    <text evidence="5">The sequence shown here is derived from an EMBL/GenBank/DDBJ whole genome shotgun (WGS) entry which is preliminary data.</text>
</comment>
<organism evidence="5 6">
    <name type="scientific">Lactococcus nasutitermitis</name>
    <dbReference type="NCBI Taxonomy" id="1652957"/>
    <lineage>
        <taxon>Bacteria</taxon>
        <taxon>Bacillati</taxon>
        <taxon>Bacillota</taxon>
        <taxon>Bacilli</taxon>
        <taxon>Lactobacillales</taxon>
        <taxon>Streptococcaceae</taxon>
        <taxon>Lactococcus</taxon>
    </lineage>
</organism>
<gene>
    <name evidence="5" type="ORF">ACFO26_08275</name>
</gene>
<evidence type="ECO:0000256" key="3">
    <source>
        <dbReference type="ARBA" id="ARBA00022729"/>
    </source>
</evidence>
<dbReference type="InterPro" id="IPR006127">
    <property type="entry name" value="ZnuA-like"/>
</dbReference>